<keyword evidence="1" id="KW-1133">Transmembrane helix</keyword>
<proteinExistence type="predicted"/>
<keyword evidence="3" id="KW-1185">Reference proteome</keyword>
<keyword evidence="1" id="KW-0472">Membrane</keyword>
<dbReference type="EMBL" id="BMKK01000005">
    <property type="protein sequence ID" value="GGD62142.1"/>
    <property type="molecule type" value="Genomic_DNA"/>
</dbReference>
<feature type="transmembrane region" description="Helical" evidence="1">
    <location>
        <begin position="247"/>
        <end position="268"/>
    </location>
</feature>
<gene>
    <name evidence="2" type="ORF">GCM10011514_27790</name>
</gene>
<dbReference type="AlphaFoldDB" id="A0A916YUR4"/>
<feature type="transmembrane region" description="Helical" evidence="1">
    <location>
        <begin position="21"/>
        <end position="40"/>
    </location>
</feature>
<accession>A0A916YUR4</accession>
<protein>
    <recommendedName>
        <fullName evidence="4">ABC transporter permease</fullName>
    </recommendedName>
</protein>
<feature type="transmembrane region" description="Helical" evidence="1">
    <location>
        <begin position="192"/>
        <end position="214"/>
    </location>
</feature>
<sequence>MNNTFNFRRFGLLLRKTIYEKGLVLGGFFVLSVVLIIFSYSSSGTLRQSAFAQSMGFTIGLFGVTIFVNILLNNFSKKSTAASYLSLPSSHFEKWLVVFVSTFLIFLPMFLIILKVIDTLFIDYYRELAITKYHYSAAQLETSLTYLTYAFEEKDNLSRMSFGSFLPTFFGLSGVSVVGSLYFNQKSYIKSALVFLGLAVILSLSVNMLFGTVIGEKTAIMNFTKAFITTQKEKHYTVSASESVQSLIKYFMMIFIPAALWLIGLVRLSDKEV</sequence>
<dbReference type="Proteomes" id="UP000609064">
    <property type="component" value="Unassembled WGS sequence"/>
</dbReference>
<reference evidence="2" key="1">
    <citation type="journal article" date="2014" name="Int. J. Syst. Evol. Microbiol.">
        <title>Complete genome sequence of Corynebacterium casei LMG S-19264T (=DSM 44701T), isolated from a smear-ripened cheese.</title>
        <authorList>
            <consortium name="US DOE Joint Genome Institute (JGI-PGF)"/>
            <person name="Walter F."/>
            <person name="Albersmeier A."/>
            <person name="Kalinowski J."/>
            <person name="Ruckert C."/>
        </authorList>
    </citation>
    <scope>NUCLEOTIDE SEQUENCE</scope>
    <source>
        <strain evidence="2">CGMCC 1.15958</strain>
    </source>
</reference>
<evidence type="ECO:0008006" key="4">
    <source>
        <dbReference type="Google" id="ProtNLM"/>
    </source>
</evidence>
<reference evidence="2" key="2">
    <citation type="submission" date="2020-09" db="EMBL/GenBank/DDBJ databases">
        <authorList>
            <person name="Sun Q."/>
            <person name="Zhou Y."/>
        </authorList>
    </citation>
    <scope>NUCLEOTIDE SEQUENCE</scope>
    <source>
        <strain evidence="2">CGMCC 1.15958</strain>
    </source>
</reference>
<evidence type="ECO:0000256" key="1">
    <source>
        <dbReference type="SAM" id="Phobius"/>
    </source>
</evidence>
<dbReference type="RefSeq" id="WP_188766711.1">
    <property type="nucleotide sequence ID" value="NZ_BMKK01000005.1"/>
</dbReference>
<feature type="transmembrane region" description="Helical" evidence="1">
    <location>
        <begin position="52"/>
        <end position="75"/>
    </location>
</feature>
<feature type="transmembrane region" description="Helical" evidence="1">
    <location>
        <begin position="95"/>
        <end position="117"/>
    </location>
</feature>
<organism evidence="2 3">
    <name type="scientific">Emticicia aquatilis</name>
    <dbReference type="NCBI Taxonomy" id="1537369"/>
    <lineage>
        <taxon>Bacteria</taxon>
        <taxon>Pseudomonadati</taxon>
        <taxon>Bacteroidota</taxon>
        <taxon>Cytophagia</taxon>
        <taxon>Cytophagales</taxon>
        <taxon>Leadbetterellaceae</taxon>
        <taxon>Emticicia</taxon>
    </lineage>
</organism>
<feature type="transmembrane region" description="Helical" evidence="1">
    <location>
        <begin position="162"/>
        <end position="183"/>
    </location>
</feature>
<name>A0A916YUR4_9BACT</name>
<evidence type="ECO:0000313" key="2">
    <source>
        <dbReference type="EMBL" id="GGD62142.1"/>
    </source>
</evidence>
<keyword evidence="1" id="KW-0812">Transmembrane</keyword>
<comment type="caution">
    <text evidence="2">The sequence shown here is derived from an EMBL/GenBank/DDBJ whole genome shotgun (WGS) entry which is preliminary data.</text>
</comment>
<evidence type="ECO:0000313" key="3">
    <source>
        <dbReference type="Proteomes" id="UP000609064"/>
    </source>
</evidence>